<evidence type="ECO:0000313" key="2">
    <source>
        <dbReference type="Proteomes" id="UP001165122"/>
    </source>
</evidence>
<gene>
    <name evidence="1" type="ORF">TrLO_g4018</name>
</gene>
<evidence type="ECO:0000313" key="1">
    <source>
        <dbReference type="EMBL" id="GMH63484.1"/>
    </source>
</evidence>
<sequence length="695" mass="77798">MEDNEVHDFLPRPATWHLVSASGGEQFLLLNTSFTVDYLNIIYARKISDACETADVPSFTSIVIIASPLGNVLKSLDHGFKTGQLHAIINGLSNEQLQLKLLKQIVSSENDESAEAASARHQRELAAELDRFAHVIAELRSKTEAARTSGIRTLDLENTSVTKFNDNVVRKSITTTNCSFESRYHEQPEEVLDALFGDLTNNVTNKMLYQKVALGLKKVEGSEGEIMIGVQSVEEEELKMMTLPNPHSTTAKKLVLILSKGTIVLRRLLFGQTLLTFSAQVEVGESRNDEAFVASQSTGLTGLTSKALTDSTASIKGAKKKKKKKKKVGGKADELFCEIGTLLYERFKKEAVLDDRRIEDLIENIDNAPALMGGEQELIAGSMKLAKEISSKAKRIAGTANESVEKFLYHSEEGGAAVGMNVLKVNLSAVSLFAEIWLLDTYALKAKTKDTKIREVWNDLDGTRGLQCTTSVTLPGGFQDRVFESWLTWEMLIDEKEVILPLDFFQVNFTEDTVKLVTSAVSVLGPDLLFLVGLFFALNNAKYRHTFYSTETGGRLLRRLFLEGTNLSKSQVFKKHKALWKPIEEKVKARVKVGWKQWGEEKSEWFTNAFKASVPEAWIPKKDGREETVTVESEEKKDVLFTGKEAQDGRRKSLIDTLRNQKEINKVALEGVKKRQVIYVEEFKREMQRRGSINL</sequence>
<protein>
    <submittedName>
        <fullName evidence="1">Uncharacterized protein</fullName>
    </submittedName>
</protein>
<keyword evidence="2" id="KW-1185">Reference proteome</keyword>
<comment type="caution">
    <text evidence="1">The sequence shown here is derived from an EMBL/GenBank/DDBJ whole genome shotgun (WGS) entry which is preliminary data.</text>
</comment>
<reference evidence="2" key="1">
    <citation type="journal article" date="2023" name="Commun. Biol.">
        <title>Genome analysis of Parmales, the sister group of diatoms, reveals the evolutionary specialization of diatoms from phago-mixotrophs to photoautotrophs.</title>
        <authorList>
            <person name="Ban H."/>
            <person name="Sato S."/>
            <person name="Yoshikawa S."/>
            <person name="Yamada K."/>
            <person name="Nakamura Y."/>
            <person name="Ichinomiya M."/>
            <person name="Sato N."/>
            <person name="Blanc-Mathieu R."/>
            <person name="Endo H."/>
            <person name="Kuwata A."/>
            <person name="Ogata H."/>
        </authorList>
    </citation>
    <scope>NUCLEOTIDE SEQUENCE [LARGE SCALE GENOMIC DNA]</scope>
    <source>
        <strain evidence="2">NIES 3700</strain>
    </source>
</reference>
<proteinExistence type="predicted"/>
<accession>A0A9W7E0H9</accession>
<name>A0A9W7E0H9_9STRA</name>
<dbReference type="EMBL" id="BRXW01000531">
    <property type="protein sequence ID" value="GMH63484.1"/>
    <property type="molecule type" value="Genomic_DNA"/>
</dbReference>
<organism evidence="1 2">
    <name type="scientific">Triparma laevis f. longispina</name>
    <dbReference type="NCBI Taxonomy" id="1714387"/>
    <lineage>
        <taxon>Eukaryota</taxon>
        <taxon>Sar</taxon>
        <taxon>Stramenopiles</taxon>
        <taxon>Ochrophyta</taxon>
        <taxon>Bolidophyceae</taxon>
        <taxon>Parmales</taxon>
        <taxon>Triparmaceae</taxon>
        <taxon>Triparma</taxon>
    </lineage>
</organism>
<dbReference type="AlphaFoldDB" id="A0A9W7E0H9"/>
<dbReference type="Proteomes" id="UP001165122">
    <property type="component" value="Unassembled WGS sequence"/>
</dbReference>